<organism evidence="2 4">
    <name type="scientific">Rotaria socialis</name>
    <dbReference type="NCBI Taxonomy" id="392032"/>
    <lineage>
        <taxon>Eukaryota</taxon>
        <taxon>Metazoa</taxon>
        <taxon>Spiralia</taxon>
        <taxon>Gnathifera</taxon>
        <taxon>Rotifera</taxon>
        <taxon>Eurotatoria</taxon>
        <taxon>Bdelloidea</taxon>
        <taxon>Philodinida</taxon>
        <taxon>Philodinidae</taxon>
        <taxon>Rotaria</taxon>
    </lineage>
</organism>
<dbReference type="Proteomes" id="UP000663862">
    <property type="component" value="Unassembled WGS sequence"/>
</dbReference>
<dbReference type="EMBL" id="CAJOBP010000070">
    <property type="protein sequence ID" value="CAF4115254.1"/>
    <property type="molecule type" value="Genomic_DNA"/>
</dbReference>
<gene>
    <name evidence="3" type="ORF">QYT958_LOCUS1359</name>
    <name evidence="2" type="ORF">TSG867_LOCUS10658</name>
    <name evidence="1" type="ORF">UJA718_LOCUS1182</name>
</gene>
<protein>
    <submittedName>
        <fullName evidence="2">Uncharacterized protein</fullName>
    </submittedName>
</protein>
<comment type="caution">
    <text evidence="2">The sequence shown here is derived from an EMBL/GenBank/DDBJ whole genome shotgun (WGS) entry which is preliminary data.</text>
</comment>
<keyword evidence="5" id="KW-1185">Reference proteome</keyword>
<evidence type="ECO:0000313" key="3">
    <source>
        <dbReference type="EMBL" id="CAF4460107.1"/>
    </source>
</evidence>
<dbReference type="Proteomes" id="UP000663848">
    <property type="component" value="Unassembled WGS sequence"/>
</dbReference>
<evidence type="ECO:0000313" key="2">
    <source>
        <dbReference type="EMBL" id="CAF4367652.1"/>
    </source>
</evidence>
<accession>A0A820M6Q3</accession>
<sequence length="103" mass="11555">MNITRLDIYNTNKNPKPQCELENAGDEVLNGLSLSVIQACIKQTQKAYPVLEVQIVNVKKLWKHQEILPELANHFQCYSGTVPQSLTGTLNIVKANSLSTQLY</sequence>
<dbReference type="AlphaFoldDB" id="A0A820M6Q3"/>
<name>A0A820M6Q3_9BILA</name>
<dbReference type="EMBL" id="CAJOBR010000073">
    <property type="protein sequence ID" value="CAF4460107.1"/>
    <property type="molecule type" value="Genomic_DNA"/>
</dbReference>
<evidence type="ECO:0000313" key="4">
    <source>
        <dbReference type="Proteomes" id="UP000663862"/>
    </source>
</evidence>
<evidence type="ECO:0000313" key="5">
    <source>
        <dbReference type="Proteomes" id="UP000663873"/>
    </source>
</evidence>
<dbReference type="EMBL" id="CAJOBQ010000495">
    <property type="protein sequence ID" value="CAF4367652.1"/>
    <property type="molecule type" value="Genomic_DNA"/>
</dbReference>
<proteinExistence type="predicted"/>
<dbReference type="Proteomes" id="UP000663873">
    <property type="component" value="Unassembled WGS sequence"/>
</dbReference>
<evidence type="ECO:0000313" key="1">
    <source>
        <dbReference type="EMBL" id="CAF4115254.1"/>
    </source>
</evidence>
<reference evidence="2" key="1">
    <citation type="submission" date="2021-02" db="EMBL/GenBank/DDBJ databases">
        <authorList>
            <person name="Nowell W R."/>
        </authorList>
    </citation>
    <scope>NUCLEOTIDE SEQUENCE</scope>
</reference>